<reference evidence="2" key="1">
    <citation type="submission" date="2020-07" db="EMBL/GenBank/DDBJ databases">
        <title>Ethylene signaling mediates host invasion by parasitic plants.</title>
        <authorList>
            <person name="Yoshida S."/>
        </authorList>
    </citation>
    <scope>NUCLEOTIDE SEQUENCE</scope>
    <source>
        <strain evidence="2">Okayama</strain>
    </source>
</reference>
<name>A0A830B7L6_9LAMI</name>
<evidence type="ECO:0000313" key="2">
    <source>
        <dbReference type="EMBL" id="GFP80493.1"/>
    </source>
</evidence>
<sequence length="98" mass="11131">MLNNHVQRAWEERVISEEKGHRIVHYRLLDTTPSSLRAVVGIEKSRRHMTYTVTDEFLRVFGPTGTVHAKWKSRKAVVGFLSSITSVGGSIFANPSMY</sequence>
<accession>A0A830B7L6</accession>
<keyword evidence="1" id="KW-1133">Transmembrane helix</keyword>
<protein>
    <submittedName>
        <fullName evidence="2">Uncharacterized protein</fullName>
    </submittedName>
</protein>
<keyword evidence="1" id="KW-0812">Transmembrane</keyword>
<proteinExistence type="predicted"/>
<keyword evidence="3" id="KW-1185">Reference proteome</keyword>
<evidence type="ECO:0000256" key="1">
    <source>
        <dbReference type="SAM" id="Phobius"/>
    </source>
</evidence>
<feature type="transmembrane region" description="Helical" evidence="1">
    <location>
        <begin position="76"/>
        <end position="93"/>
    </location>
</feature>
<dbReference type="EMBL" id="BMAC01000019">
    <property type="protein sequence ID" value="GFP80493.1"/>
    <property type="molecule type" value="Genomic_DNA"/>
</dbReference>
<dbReference type="Proteomes" id="UP000653305">
    <property type="component" value="Unassembled WGS sequence"/>
</dbReference>
<dbReference type="AlphaFoldDB" id="A0A830B7L6"/>
<comment type="caution">
    <text evidence="2">The sequence shown here is derived from an EMBL/GenBank/DDBJ whole genome shotgun (WGS) entry which is preliminary data.</text>
</comment>
<organism evidence="2 3">
    <name type="scientific">Phtheirospermum japonicum</name>
    <dbReference type="NCBI Taxonomy" id="374723"/>
    <lineage>
        <taxon>Eukaryota</taxon>
        <taxon>Viridiplantae</taxon>
        <taxon>Streptophyta</taxon>
        <taxon>Embryophyta</taxon>
        <taxon>Tracheophyta</taxon>
        <taxon>Spermatophyta</taxon>
        <taxon>Magnoliopsida</taxon>
        <taxon>eudicotyledons</taxon>
        <taxon>Gunneridae</taxon>
        <taxon>Pentapetalae</taxon>
        <taxon>asterids</taxon>
        <taxon>lamiids</taxon>
        <taxon>Lamiales</taxon>
        <taxon>Orobanchaceae</taxon>
        <taxon>Orobanchaceae incertae sedis</taxon>
        <taxon>Phtheirospermum</taxon>
    </lineage>
</organism>
<gene>
    <name evidence="2" type="ORF">PHJA_000192700</name>
</gene>
<evidence type="ECO:0000313" key="3">
    <source>
        <dbReference type="Proteomes" id="UP000653305"/>
    </source>
</evidence>
<dbReference type="OrthoDB" id="1728910at2759"/>
<keyword evidence="1" id="KW-0472">Membrane</keyword>